<organism evidence="2 3">
    <name type="scientific">Candidatus Allocopromorpha excrementavium</name>
    <dbReference type="NCBI Taxonomy" id="2840741"/>
    <lineage>
        <taxon>Bacteria</taxon>
        <taxon>Bacillati</taxon>
        <taxon>Bacillota</taxon>
        <taxon>Clostridia</taxon>
        <taxon>Eubacteriales</taxon>
        <taxon>Eubacteriaceae</taxon>
        <taxon>Eubacteriaceae incertae sedis</taxon>
        <taxon>Candidatus Allocopromorpha</taxon>
    </lineage>
</organism>
<comment type="caution">
    <text evidence="2">The sequence shown here is derived from an EMBL/GenBank/DDBJ whole genome shotgun (WGS) entry which is preliminary data.</text>
</comment>
<keyword evidence="1" id="KW-0812">Transmembrane</keyword>
<evidence type="ECO:0000313" key="2">
    <source>
        <dbReference type="EMBL" id="HIT98715.1"/>
    </source>
</evidence>
<dbReference type="EMBL" id="DVLX01000007">
    <property type="protein sequence ID" value="HIT98715.1"/>
    <property type="molecule type" value="Genomic_DNA"/>
</dbReference>
<protein>
    <submittedName>
        <fullName evidence="2">Uncharacterized protein</fullName>
    </submittedName>
</protein>
<gene>
    <name evidence="2" type="ORF">IAD12_00485</name>
</gene>
<dbReference type="Proteomes" id="UP000824159">
    <property type="component" value="Unassembled WGS sequence"/>
</dbReference>
<accession>A0A9D1HC83</accession>
<evidence type="ECO:0000256" key="1">
    <source>
        <dbReference type="SAM" id="Phobius"/>
    </source>
</evidence>
<reference evidence="2" key="2">
    <citation type="journal article" date="2021" name="PeerJ">
        <title>Extensive microbial diversity within the chicken gut microbiome revealed by metagenomics and culture.</title>
        <authorList>
            <person name="Gilroy R."/>
            <person name="Ravi A."/>
            <person name="Getino M."/>
            <person name="Pursley I."/>
            <person name="Horton D.L."/>
            <person name="Alikhan N.F."/>
            <person name="Baker D."/>
            <person name="Gharbi K."/>
            <person name="Hall N."/>
            <person name="Watson M."/>
            <person name="Adriaenssens E.M."/>
            <person name="Foster-Nyarko E."/>
            <person name="Jarju S."/>
            <person name="Secka A."/>
            <person name="Antonio M."/>
            <person name="Oren A."/>
            <person name="Chaudhuri R.R."/>
            <person name="La Ragione R."/>
            <person name="Hildebrand F."/>
            <person name="Pallen M.J."/>
        </authorList>
    </citation>
    <scope>NUCLEOTIDE SEQUENCE</scope>
    <source>
        <strain evidence="2">CHK176-22527</strain>
    </source>
</reference>
<feature type="transmembrane region" description="Helical" evidence="1">
    <location>
        <begin position="7"/>
        <end position="28"/>
    </location>
</feature>
<dbReference type="AlphaFoldDB" id="A0A9D1HC83"/>
<feature type="transmembrane region" description="Helical" evidence="1">
    <location>
        <begin position="34"/>
        <end position="61"/>
    </location>
</feature>
<keyword evidence="1" id="KW-1133">Transmembrane helix</keyword>
<sequence length="89" mass="9975">MKRTALWYTGLSVFVISVILFAFPNILGWDRNDIWILGLPLVQIALLCLPVCTLIGLWLMYMGDKQAIKRRIAEKSSKSCGAEGGEEKC</sequence>
<evidence type="ECO:0000313" key="3">
    <source>
        <dbReference type="Proteomes" id="UP000824159"/>
    </source>
</evidence>
<name>A0A9D1HC83_9FIRM</name>
<keyword evidence="1" id="KW-0472">Membrane</keyword>
<proteinExistence type="predicted"/>
<reference evidence="2" key="1">
    <citation type="submission" date="2020-10" db="EMBL/GenBank/DDBJ databases">
        <authorList>
            <person name="Gilroy R."/>
        </authorList>
    </citation>
    <scope>NUCLEOTIDE SEQUENCE</scope>
    <source>
        <strain evidence="2">CHK176-22527</strain>
    </source>
</reference>